<name>A0A1A6HCZ1_NEOLE</name>
<dbReference type="EMBL" id="LZPO01035400">
    <property type="protein sequence ID" value="OBS75785.1"/>
    <property type="molecule type" value="Genomic_DNA"/>
</dbReference>
<reference evidence="1 2" key="1">
    <citation type="submission" date="2016-06" db="EMBL/GenBank/DDBJ databases">
        <title>The Draft Genome Sequence and Annotation of the Desert Woodrat Neotoma lepida.</title>
        <authorList>
            <person name="Campbell M."/>
            <person name="Oakeson K.F."/>
            <person name="Yandell M."/>
            <person name="Halpert J.R."/>
            <person name="Dearing D."/>
        </authorList>
    </citation>
    <scope>NUCLEOTIDE SEQUENCE [LARGE SCALE GENOMIC DNA]</scope>
    <source>
        <strain evidence="1">417</strain>
        <tissue evidence="1">Liver</tissue>
    </source>
</reference>
<comment type="caution">
    <text evidence="1">The sequence shown here is derived from an EMBL/GenBank/DDBJ whole genome shotgun (WGS) entry which is preliminary data.</text>
</comment>
<sequence length="99" mass="10620">ENTKWEMTQVQQEGLEDPGPGLRRLWWLSLEDSATVLGDRAVVMVLVEAAAVVKATGLVKGSVLCTSISAVKLTQARQGYRERPEVALFAVAAALLAAI</sequence>
<dbReference type="Proteomes" id="UP000092124">
    <property type="component" value="Unassembled WGS sequence"/>
</dbReference>
<accession>A0A1A6HCZ1</accession>
<evidence type="ECO:0000313" key="1">
    <source>
        <dbReference type="EMBL" id="OBS75785.1"/>
    </source>
</evidence>
<proteinExistence type="predicted"/>
<evidence type="ECO:0000313" key="2">
    <source>
        <dbReference type="Proteomes" id="UP000092124"/>
    </source>
</evidence>
<organism evidence="1 2">
    <name type="scientific">Neotoma lepida</name>
    <name type="common">Desert woodrat</name>
    <dbReference type="NCBI Taxonomy" id="56216"/>
    <lineage>
        <taxon>Eukaryota</taxon>
        <taxon>Metazoa</taxon>
        <taxon>Chordata</taxon>
        <taxon>Craniata</taxon>
        <taxon>Vertebrata</taxon>
        <taxon>Euteleostomi</taxon>
        <taxon>Mammalia</taxon>
        <taxon>Eutheria</taxon>
        <taxon>Euarchontoglires</taxon>
        <taxon>Glires</taxon>
        <taxon>Rodentia</taxon>
        <taxon>Myomorpha</taxon>
        <taxon>Muroidea</taxon>
        <taxon>Cricetidae</taxon>
        <taxon>Neotominae</taxon>
        <taxon>Neotoma</taxon>
    </lineage>
</organism>
<protein>
    <submittedName>
        <fullName evidence="1">Uncharacterized protein</fullName>
    </submittedName>
</protein>
<gene>
    <name evidence="1" type="ORF">A6R68_17763</name>
</gene>
<dbReference type="AlphaFoldDB" id="A0A1A6HCZ1"/>
<keyword evidence="2" id="KW-1185">Reference proteome</keyword>
<feature type="non-terminal residue" evidence="1">
    <location>
        <position position="1"/>
    </location>
</feature>
<feature type="non-terminal residue" evidence="1">
    <location>
        <position position="99"/>
    </location>
</feature>